<sequence length="165" mass="18906">MIRISSTSRQPRREAWTMDHLVHERSIVLGFAIDESSNLAYTSALNSYLTFCKLHNLPIEPTTETLSFFTVYMSFHIKPDSVSSYLSGICNQLEPYFPDVREHRNSILVSCTLTGCCRQFGTPIKRKKPLSTSDLNHVFYQTRSSPHHDDKLFLAMLFTGFHGLL</sequence>
<dbReference type="EMBL" id="LUEZ02000184">
    <property type="protein sequence ID" value="RDB15294.1"/>
    <property type="molecule type" value="Genomic_DNA"/>
</dbReference>
<reference evidence="1" key="1">
    <citation type="submission" date="2018-04" db="EMBL/GenBank/DDBJ databases">
        <title>Whole genome sequencing of Hypsizygus marmoreus.</title>
        <authorList>
            <person name="Choi I.-G."/>
            <person name="Min B."/>
            <person name="Kim J.-G."/>
            <person name="Kim S."/>
            <person name="Oh Y.-L."/>
            <person name="Kong W.-S."/>
            <person name="Park H."/>
            <person name="Jeong J."/>
            <person name="Song E.-S."/>
        </authorList>
    </citation>
    <scope>NUCLEOTIDE SEQUENCE [LARGE SCALE GENOMIC DNA]</scope>
    <source>
        <strain evidence="1">51987-8</strain>
    </source>
</reference>
<accession>A0A369J732</accession>
<dbReference type="InParanoid" id="A0A369J732"/>
<organism evidence="1 2">
    <name type="scientific">Hypsizygus marmoreus</name>
    <name type="common">White beech mushroom</name>
    <name type="synonym">Agaricus marmoreus</name>
    <dbReference type="NCBI Taxonomy" id="39966"/>
    <lineage>
        <taxon>Eukaryota</taxon>
        <taxon>Fungi</taxon>
        <taxon>Dikarya</taxon>
        <taxon>Basidiomycota</taxon>
        <taxon>Agaricomycotina</taxon>
        <taxon>Agaricomycetes</taxon>
        <taxon>Agaricomycetidae</taxon>
        <taxon>Agaricales</taxon>
        <taxon>Tricholomatineae</taxon>
        <taxon>Lyophyllaceae</taxon>
        <taxon>Hypsizygus</taxon>
    </lineage>
</organism>
<keyword evidence="2" id="KW-1185">Reference proteome</keyword>
<gene>
    <name evidence="1" type="ORF">Hypma_004713</name>
</gene>
<evidence type="ECO:0000313" key="2">
    <source>
        <dbReference type="Proteomes" id="UP000076154"/>
    </source>
</evidence>
<name>A0A369J732_HYPMA</name>
<dbReference type="STRING" id="39966.A0A369J732"/>
<evidence type="ECO:0000313" key="1">
    <source>
        <dbReference type="EMBL" id="RDB15294.1"/>
    </source>
</evidence>
<comment type="caution">
    <text evidence="1">The sequence shown here is derived from an EMBL/GenBank/DDBJ whole genome shotgun (WGS) entry which is preliminary data.</text>
</comment>
<dbReference type="AlphaFoldDB" id="A0A369J732"/>
<protein>
    <submittedName>
        <fullName evidence="1">Uncharacterized protein</fullName>
    </submittedName>
</protein>
<dbReference type="OrthoDB" id="5598396at2759"/>
<proteinExistence type="predicted"/>
<dbReference type="Proteomes" id="UP000076154">
    <property type="component" value="Unassembled WGS sequence"/>
</dbReference>